<evidence type="ECO:0000313" key="3">
    <source>
        <dbReference type="Proteomes" id="UP000649617"/>
    </source>
</evidence>
<keyword evidence="3" id="KW-1185">Reference proteome</keyword>
<organism evidence="2 3">
    <name type="scientific">Symbiodinium pilosum</name>
    <name type="common">Dinoflagellate</name>
    <dbReference type="NCBI Taxonomy" id="2952"/>
    <lineage>
        <taxon>Eukaryota</taxon>
        <taxon>Sar</taxon>
        <taxon>Alveolata</taxon>
        <taxon>Dinophyceae</taxon>
        <taxon>Suessiales</taxon>
        <taxon>Symbiodiniaceae</taxon>
        <taxon>Symbiodinium</taxon>
    </lineage>
</organism>
<dbReference type="AlphaFoldDB" id="A0A812QN67"/>
<feature type="compositionally biased region" description="Basic and acidic residues" evidence="1">
    <location>
        <begin position="435"/>
        <end position="449"/>
    </location>
</feature>
<proteinExistence type="predicted"/>
<dbReference type="OrthoDB" id="411005at2759"/>
<feature type="region of interest" description="Disordered" evidence="1">
    <location>
        <begin position="305"/>
        <end position="325"/>
    </location>
</feature>
<feature type="region of interest" description="Disordered" evidence="1">
    <location>
        <begin position="435"/>
        <end position="475"/>
    </location>
</feature>
<feature type="region of interest" description="Disordered" evidence="1">
    <location>
        <begin position="147"/>
        <end position="175"/>
    </location>
</feature>
<dbReference type="Proteomes" id="UP000649617">
    <property type="component" value="Unassembled WGS sequence"/>
</dbReference>
<dbReference type="EMBL" id="CAJNIZ010017224">
    <property type="protein sequence ID" value="CAE7395451.1"/>
    <property type="molecule type" value="Genomic_DNA"/>
</dbReference>
<gene>
    <name evidence="2" type="primary">ABCG15</name>
    <name evidence="2" type="ORF">SPIL2461_LOCUS9729</name>
</gene>
<evidence type="ECO:0000313" key="2">
    <source>
        <dbReference type="EMBL" id="CAE7395451.1"/>
    </source>
</evidence>
<protein>
    <submittedName>
        <fullName evidence="2">ABCG15 protein</fullName>
    </submittedName>
</protein>
<name>A0A812QN67_SYMPI</name>
<comment type="caution">
    <text evidence="2">The sequence shown here is derived from an EMBL/GenBank/DDBJ whole genome shotgun (WGS) entry which is preliminary data.</text>
</comment>
<reference evidence="2" key="1">
    <citation type="submission" date="2021-02" db="EMBL/GenBank/DDBJ databases">
        <authorList>
            <person name="Dougan E. K."/>
            <person name="Rhodes N."/>
            <person name="Thang M."/>
            <person name="Chan C."/>
        </authorList>
    </citation>
    <scope>NUCLEOTIDE SEQUENCE</scope>
</reference>
<evidence type="ECO:0000256" key="1">
    <source>
        <dbReference type="SAM" id="MobiDB-lite"/>
    </source>
</evidence>
<accession>A0A812QN67</accession>
<feature type="compositionally biased region" description="Basic and acidic residues" evidence="1">
    <location>
        <begin position="147"/>
        <end position="162"/>
    </location>
</feature>
<feature type="region of interest" description="Disordered" evidence="1">
    <location>
        <begin position="1"/>
        <end position="41"/>
    </location>
</feature>
<feature type="compositionally biased region" description="Basic and acidic residues" evidence="1">
    <location>
        <begin position="21"/>
        <end position="40"/>
    </location>
</feature>
<sequence length="967" mass="107223">MSASQSIERLPSLPPPGLNEPFREDSAGTKRSRPISEQKHSVGLASLMMKPAERTEHMEAEGWQLVFVWFSALGEREVVMRDLCEGFQVCILGEPAPQVPRSMRLKEPMKIRRRPGREETMKVYNVYCNLLQSEGLDAGGGLLPELPPDKDSKKSNLHETRAFHHPSVKKANEQARRRQRRHGQLTEEIARISWPTLLQWVQHLEDLAADFRYRSVTAALNRALHQWRRKQATPRQQQEGVDLSMIIQWTWPDVTEEKIADMMLWIFEIELDKFKQPTPRLMDSHDRRILEALFHRLDENNVGSCSAEDIAGSKEDEDEGNNEKQNLVDVDTVKAVVGQERVELLPFLELMCESGVRAHEAATEVLLDDGRKLVLQYRRAVDSKVWVFDGTPADEEQCRRVARVFEAEVIRWRALAQATQRAEAQAAQEALLAQAKKEKEKEKEKGKEVQEEEEELELQLLSSDSDSDPEEQAEQALECAIPFPLGGCESAHRHLCRARGRVFAAISSAAGSSGGCGAVGVAAQWRRELRGAPDGCAAELSKALTESSACQLDCCLANASGSAMKPKVEEEDDEDPKENNVQQVQVPGIPLVIPGAEPAIGEMRMQSAVTGSCQRFAERAESCLYLPVSGSFKASWLETAVALDTEETIIGEVDVSDEEMQAKLLATELEVHGLTSWTFPDEEALARWQGPWKRKAVPSEACPQPEDTHLSHAFASLFGDLLPGARSSQRLLQIGNLRDSNAEDPARVLVAKHGMRGMVLAGARPSEAAESWSEGPSEAAIEVSIEGGVKLAMQLGDWAQVDVLRLDQGLPAGCMLLKGLLLGGLSAKMILSFTNSQFPPPLRYTGVVEGLPASLHGCSLSYLKDLLQTSGFRLQLLSGPYAAFVHEDLIVAGQGLSTDVDEFECYRSSRVWGFEPDLPIEVVRDWFFDVAASSMASQEILRRSFGNVSRLAGKLPKEKFPGFLLYL</sequence>